<feature type="transmembrane region" description="Helical" evidence="17">
    <location>
        <begin position="37"/>
        <end position="56"/>
    </location>
</feature>
<dbReference type="GO" id="GO:0016020">
    <property type="term" value="C:membrane"/>
    <property type="evidence" value="ECO:0007669"/>
    <property type="project" value="InterPro"/>
</dbReference>
<dbReference type="SMART" id="SM00387">
    <property type="entry name" value="HATPase_c"/>
    <property type="match status" value="1"/>
</dbReference>
<dbReference type="eggNOG" id="COG4585">
    <property type="taxonomic scope" value="Bacteria"/>
</dbReference>
<evidence type="ECO:0000256" key="2">
    <source>
        <dbReference type="ARBA" id="ARBA00001966"/>
    </source>
</evidence>
<evidence type="ECO:0000259" key="18">
    <source>
        <dbReference type="PROSITE" id="PS50109"/>
    </source>
</evidence>
<dbReference type="InterPro" id="IPR011712">
    <property type="entry name" value="Sig_transdc_His_kin_sub3_dim/P"/>
</dbReference>
<dbReference type="Pfam" id="PF07730">
    <property type="entry name" value="HisKA_3"/>
    <property type="match status" value="1"/>
</dbReference>
<dbReference type="GO" id="GO:0000155">
    <property type="term" value="F:phosphorelay sensor kinase activity"/>
    <property type="evidence" value="ECO:0007669"/>
    <property type="project" value="InterPro"/>
</dbReference>
<dbReference type="Proteomes" id="UP000004367">
    <property type="component" value="Unassembled WGS sequence"/>
</dbReference>
<evidence type="ECO:0000256" key="16">
    <source>
        <dbReference type="SAM" id="MobiDB-lite"/>
    </source>
</evidence>
<keyword evidence="9" id="KW-0479">Metal-binding</keyword>
<feature type="region of interest" description="Disordered" evidence="16">
    <location>
        <begin position="104"/>
        <end position="124"/>
    </location>
</feature>
<dbReference type="InterPro" id="IPR050482">
    <property type="entry name" value="Sensor_HK_TwoCompSys"/>
</dbReference>
<gene>
    <name evidence="19" type="ORF">MOPEL_135_01290</name>
</gene>
<evidence type="ECO:0000256" key="6">
    <source>
        <dbReference type="ARBA" id="ARBA00022485"/>
    </source>
</evidence>
<evidence type="ECO:0000256" key="7">
    <source>
        <dbReference type="ARBA" id="ARBA00022490"/>
    </source>
</evidence>
<dbReference type="GO" id="GO:0046872">
    <property type="term" value="F:metal ion binding"/>
    <property type="evidence" value="ECO:0007669"/>
    <property type="project" value="UniProtKB-KW"/>
</dbReference>
<feature type="transmembrane region" description="Helical" evidence="17">
    <location>
        <begin position="62"/>
        <end position="82"/>
    </location>
</feature>
<dbReference type="EMBL" id="BAFE01000094">
    <property type="protein sequence ID" value="GAB49891.1"/>
    <property type="molecule type" value="Genomic_DNA"/>
</dbReference>
<dbReference type="PANTHER" id="PTHR24421">
    <property type="entry name" value="NITRATE/NITRITE SENSOR PROTEIN NARX-RELATED"/>
    <property type="match status" value="1"/>
</dbReference>
<dbReference type="EC" id="2.7.13.3" evidence="4"/>
<keyword evidence="8" id="KW-0808">Transferase</keyword>
<dbReference type="PIRSF" id="PIRSF037434">
    <property type="entry name" value="STHK_ChrS"/>
    <property type="match status" value="1"/>
</dbReference>
<dbReference type="SUPFAM" id="SSF55874">
    <property type="entry name" value="ATPase domain of HSP90 chaperone/DNA topoisomerase II/histidine kinase"/>
    <property type="match status" value="1"/>
</dbReference>
<keyword evidence="12" id="KW-0902">Two-component regulatory system</keyword>
<keyword evidence="13" id="KW-0411">Iron-sulfur</keyword>
<keyword evidence="17" id="KW-0472">Membrane</keyword>
<evidence type="ECO:0000256" key="12">
    <source>
        <dbReference type="ARBA" id="ARBA00023012"/>
    </source>
</evidence>
<evidence type="ECO:0000256" key="13">
    <source>
        <dbReference type="ARBA" id="ARBA00023014"/>
    </source>
</evidence>
<dbReference type="PRINTS" id="PR00344">
    <property type="entry name" value="BCTRLSENSOR"/>
</dbReference>
<feature type="transmembrane region" description="Helical" evidence="17">
    <location>
        <begin position="209"/>
        <end position="226"/>
    </location>
</feature>
<dbReference type="AlphaFoldDB" id="H5UVY3"/>
<reference evidence="19 20" key="1">
    <citation type="submission" date="2012-02" db="EMBL/GenBank/DDBJ databases">
        <title>Whole genome shotgun sequence of Mobilicoccus pelagius NBRC 104925.</title>
        <authorList>
            <person name="Yoshida Y."/>
            <person name="Hosoyama A."/>
            <person name="Tsuchikane K."/>
            <person name="Katsumata H."/>
            <person name="Yamazaki S."/>
            <person name="Fujita N."/>
        </authorList>
    </citation>
    <scope>NUCLEOTIDE SEQUENCE [LARGE SCALE GENOMIC DNA]</scope>
    <source>
        <strain evidence="19 20">NBRC 104925</strain>
    </source>
</reference>
<accession>H5UVY3</accession>
<comment type="catalytic activity">
    <reaction evidence="1">
        <text>ATP + protein L-histidine = ADP + protein N-phospho-L-histidine.</text>
        <dbReference type="EC" id="2.7.13.3"/>
    </reaction>
</comment>
<evidence type="ECO:0000313" key="19">
    <source>
        <dbReference type="EMBL" id="GAB49891.1"/>
    </source>
</evidence>
<feature type="domain" description="Histidine kinase" evidence="18">
    <location>
        <begin position="272"/>
        <end position="469"/>
    </location>
</feature>
<dbReference type="InterPro" id="IPR004358">
    <property type="entry name" value="Sig_transdc_His_kin-like_C"/>
</dbReference>
<evidence type="ECO:0000256" key="1">
    <source>
        <dbReference type="ARBA" id="ARBA00000085"/>
    </source>
</evidence>
<keyword evidence="11" id="KW-0408">Iron</keyword>
<comment type="function">
    <text evidence="14">Member of the two-component regulatory system NreB/NreC involved in the control of dissimilatory nitrate/nitrite reduction in response to oxygen. NreB functions as a direct oxygen sensor histidine kinase which is autophosphorylated, in the absence of oxygen, probably at the conserved histidine residue, and transfers its phosphate group probably to a conserved aspartate residue of NreC. NreB/NreC activates the expression of the nitrate (narGHJI) and nitrite (nir) reductase operons, as well as the putative nitrate transporter gene narT.</text>
</comment>
<evidence type="ECO:0000256" key="8">
    <source>
        <dbReference type="ARBA" id="ARBA00022679"/>
    </source>
</evidence>
<keyword evidence="10 19" id="KW-0418">Kinase</keyword>
<evidence type="ECO:0000256" key="11">
    <source>
        <dbReference type="ARBA" id="ARBA00023004"/>
    </source>
</evidence>
<evidence type="ECO:0000313" key="20">
    <source>
        <dbReference type="Proteomes" id="UP000004367"/>
    </source>
</evidence>
<evidence type="ECO:0000256" key="5">
    <source>
        <dbReference type="ARBA" id="ARBA00017322"/>
    </source>
</evidence>
<evidence type="ECO:0000256" key="9">
    <source>
        <dbReference type="ARBA" id="ARBA00022723"/>
    </source>
</evidence>
<dbReference type="PROSITE" id="PS50109">
    <property type="entry name" value="HIS_KIN"/>
    <property type="match status" value="1"/>
</dbReference>
<evidence type="ECO:0000256" key="10">
    <source>
        <dbReference type="ARBA" id="ARBA00022777"/>
    </source>
</evidence>
<dbReference type="STRING" id="1089455.MOPEL_135_01290"/>
<proteinExistence type="predicted"/>
<comment type="subcellular location">
    <subcellularLocation>
        <location evidence="3">Cytoplasm</location>
    </subcellularLocation>
</comment>
<dbReference type="Gene3D" id="1.20.5.1930">
    <property type="match status" value="1"/>
</dbReference>
<dbReference type="CDD" id="cd16917">
    <property type="entry name" value="HATPase_UhpB-NarQ-NarX-like"/>
    <property type="match status" value="1"/>
</dbReference>
<comment type="caution">
    <text evidence="19">The sequence shown here is derived from an EMBL/GenBank/DDBJ whole genome shotgun (WGS) entry which is preliminary data.</text>
</comment>
<sequence length="530" mass="55257">MRGIGRRPGDNGDMDERGSVPTLEASASRYLECGQHLLFALLLVLGTARAVLVDHGTADRGVAALVGAALTAVWYVVGAVMSRAGQDRARRRREAELRGMRLPSDDLRDDAASTRSRVRRAGDAEHAGDAEEAITARGARGGLAWFVVLVACWLGLLWISPDFSWVAFALFLLAIHLLSTPAALGTIAALTCCVVASQVSAGVPSPGRIVGPVVGAIVAAGAGLIYRRILAESEDRRRLVAELVVAQDDLVAVHDELAATQREAGVLTERQRLARDIHDTLAQGLSSIVLLSRAGLAGDDAARTDVLRQIEATAADNLEEARRVVHALTPASLEAAPLPTALTRLLERLREQTSLETTIDVDGDMTTLGTSGEVALLRVAQSALSNVRLHARADRVVVALTNTGDAVMLDVVDDGRGFDPARLDAAPLGGTGFGLRAMRERLATLGGALGVDSAPGEGTTLTATVPLANPTAAAGRPPAGGDRSATVETAVDPDHTATDPTATDPTATDPTATDQATPDHPPTDHPGSPR</sequence>
<dbReference type="InterPro" id="IPR003594">
    <property type="entry name" value="HATPase_dom"/>
</dbReference>
<comment type="cofactor">
    <cofactor evidence="2">
        <name>[4Fe-4S] cluster</name>
        <dbReference type="ChEBI" id="CHEBI:49883"/>
    </cofactor>
</comment>
<evidence type="ECO:0000256" key="14">
    <source>
        <dbReference type="ARBA" id="ARBA00024827"/>
    </source>
</evidence>
<dbReference type="InterPro" id="IPR005467">
    <property type="entry name" value="His_kinase_dom"/>
</dbReference>
<dbReference type="Gene3D" id="3.30.565.10">
    <property type="entry name" value="Histidine kinase-like ATPase, C-terminal domain"/>
    <property type="match status" value="1"/>
</dbReference>
<keyword evidence="17" id="KW-1133">Transmembrane helix</keyword>
<dbReference type="GO" id="GO:0005737">
    <property type="term" value="C:cytoplasm"/>
    <property type="evidence" value="ECO:0007669"/>
    <property type="project" value="UniProtKB-SubCell"/>
</dbReference>
<feature type="region of interest" description="Disordered" evidence="16">
    <location>
        <begin position="465"/>
        <end position="530"/>
    </location>
</feature>
<evidence type="ECO:0000256" key="3">
    <source>
        <dbReference type="ARBA" id="ARBA00004496"/>
    </source>
</evidence>
<keyword evidence="17" id="KW-0812">Transmembrane</keyword>
<dbReference type="GO" id="GO:0051539">
    <property type="term" value="F:4 iron, 4 sulfur cluster binding"/>
    <property type="evidence" value="ECO:0007669"/>
    <property type="project" value="UniProtKB-KW"/>
</dbReference>
<feature type="compositionally biased region" description="Low complexity" evidence="16">
    <location>
        <begin position="468"/>
        <end position="481"/>
    </location>
</feature>
<feature type="transmembrane region" description="Helical" evidence="17">
    <location>
        <begin position="142"/>
        <end position="159"/>
    </location>
</feature>
<organism evidence="19 20">
    <name type="scientific">Mobilicoccus pelagius NBRC 104925</name>
    <dbReference type="NCBI Taxonomy" id="1089455"/>
    <lineage>
        <taxon>Bacteria</taxon>
        <taxon>Bacillati</taxon>
        <taxon>Actinomycetota</taxon>
        <taxon>Actinomycetes</taxon>
        <taxon>Micrococcales</taxon>
        <taxon>Dermatophilaceae</taxon>
        <taxon>Mobilicoccus</taxon>
    </lineage>
</organism>
<feature type="transmembrane region" description="Helical" evidence="17">
    <location>
        <begin position="165"/>
        <end position="197"/>
    </location>
</feature>
<evidence type="ECO:0000256" key="15">
    <source>
        <dbReference type="ARBA" id="ARBA00030800"/>
    </source>
</evidence>
<evidence type="ECO:0000256" key="17">
    <source>
        <dbReference type="SAM" id="Phobius"/>
    </source>
</evidence>
<keyword evidence="7" id="KW-0963">Cytoplasm</keyword>
<name>H5UVY3_9MICO</name>
<feature type="compositionally biased region" description="Low complexity" evidence="16">
    <location>
        <begin position="498"/>
        <end position="518"/>
    </location>
</feature>
<keyword evidence="20" id="KW-1185">Reference proteome</keyword>
<dbReference type="GO" id="GO:0046983">
    <property type="term" value="F:protein dimerization activity"/>
    <property type="evidence" value="ECO:0007669"/>
    <property type="project" value="InterPro"/>
</dbReference>
<dbReference type="PANTHER" id="PTHR24421:SF62">
    <property type="entry name" value="SENSORY TRANSDUCTION HISTIDINE KINASE"/>
    <property type="match status" value="1"/>
</dbReference>
<dbReference type="InterPro" id="IPR017205">
    <property type="entry name" value="Sig_transdc_His_kinase_ChrS"/>
</dbReference>
<protein>
    <recommendedName>
        <fullName evidence="5">Oxygen sensor histidine kinase NreB</fullName>
        <ecNumber evidence="4">2.7.13.3</ecNumber>
    </recommendedName>
    <alternativeName>
        <fullName evidence="15">Nitrogen regulation protein B</fullName>
    </alternativeName>
</protein>
<dbReference type="InterPro" id="IPR036890">
    <property type="entry name" value="HATPase_C_sf"/>
</dbReference>
<evidence type="ECO:0000256" key="4">
    <source>
        <dbReference type="ARBA" id="ARBA00012438"/>
    </source>
</evidence>
<dbReference type="Pfam" id="PF02518">
    <property type="entry name" value="HATPase_c"/>
    <property type="match status" value="1"/>
</dbReference>
<keyword evidence="6" id="KW-0004">4Fe-4S</keyword>